<organism evidence="1 2">
    <name type="scientific">Vibrio algicola</name>
    <dbReference type="NCBI Taxonomy" id="2662262"/>
    <lineage>
        <taxon>Bacteria</taxon>
        <taxon>Pseudomonadati</taxon>
        <taxon>Pseudomonadota</taxon>
        <taxon>Gammaproteobacteria</taxon>
        <taxon>Vibrionales</taxon>
        <taxon>Vibrionaceae</taxon>
        <taxon>Vibrio</taxon>
    </lineage>
</organism>
<dbReference type="Pfam" id="PF14255">
    <property type="entry name" value="Zn_ribbon_21"/>
    <property type="match status" value="1"/>
</dbReference>
<dbReference type="PIRSF" id="PIRSF037225">
    <property type="entry name" value="UCP037225"/>
    <property type="match status" value="1"/>
</dbReference>
<dbReference type="EMBL" id="CP045699">
    <property type="protein sequence ID" value="QGA64965.1"/>
    <property type="molecule type" value="Genomic_DNA"/>
</dbReference>
<evidence type="ECO:0000313" key="1">
    <source>
        <dbReference type="EMBL" id="QGA64965.1"/>
    </source>
</evidence>
<dbReference type="RefSeq" id="WP_153447115.1">
    <property type="nucleotide sequence ID" value="NZ_CP045699.1"/>
</dbReference>
<sequence>MIKYTEKKVSCPHCGNLIRLTIDAANGDQNFYDDCPTCNHAVHLELKVDANTANVHLTIGDEDHSFF</sequence>
<evidence type="ECO:0000313" key="2">
    <source>
        <dbReference type="Proteomes" id="UP000348942"/>
    </source>
</evidence>
<dbReference type="Proteomes" id="UP000348942">
    <property type="component" value="Chromosome 1"/>
</dbReference>
<dbReference type="AlphaFoldDB" id="A0A5Q0TGB1"/>
<keyword evidence="2" id="KW-1185">Reference proteome</keyword>
<dbReference type="InterPro" id="IPR025990">
    <property type="entry name" value="zinc_ribbon_bacterial"/>
</dbReference>
<accession>A0A5Q0TGB1</accession>
<reference evidence="1 2" key="1">
    <citation type="submission" date="2019-10" db="EMBL/GenBank/DDBJ databases">
        <title>Vibrio sp. nov., isolated from Coralline algae surface.</title>
        <authorList>
            <person name="Geng Y."/>
            <person name="Zhang X."/>
        </authorList>
    </citation>
    <scope>NUCLEOTIDE SEQUENCE [LARGE SCALE GENOMIC DNA]</scope>
    <source>
        <strain evidence="1 2">SM1977</strain>
    </source>
</reference>
<name>A0A5Q0TGB1_9VIBR</name>
<protein>
    <submittedName>
        <fullName evidence="1">CPXCG motif-containing cysteine-rich protein</fullName>
    </submittedName>
</protein>
<proteinExistence type="predicted"/>
<gene>
    <name evidence="1" type="ORF">GFB47_05795</name>
</gene>
<dbReference type="InterPro" id="IPR017143">
    <property type="entry name" value="UCP037225"/>
</dbReference>